<dbReference type="EMBL" id="CCYD01000112">
    <property type="protein sequence ID" value="CEG36207.1"/>
    <property type="molecule type" value="Genomic_DNA"/>
</dbReference>
<protein>
    <submittedName>
        <fullName evidence="1">Uncharacterized protein</fullName>
    </submittedName>
</protein>
<evidence type="ECO:0000313" key="1">
    <source>
        <dbReference type="EMBL" id="CEG36207.1"/>
    </source>
</evidence>
<dbReference type="AlphaFoldDB" id="A0A0P1A6I1"/>
<keyword evidence="2" id="KW-1185">Reference proteome</keyword>
<organism evidence="1 2">
    <name type="scientific">Plasmopara halstedii</name>
    <name type="common">Downy mildew of sunflower</name>
    <dbReference type="NCBI Taxonomy" id="4781"/>
    <lineage>
        <taxon>Eukaryota</taxon>
        <taxon>Sar</taxon>
        <taxon>Stramenopiles</taxon>
        <taxon>Oomycota</taxon>
        <taxon>Peronosporomycetes</taxon>
        <taxon>Peronosporales</taxon>
        <taxon>Peronosporaceae</taxon>
        <taxon>Plasmopara</taxon>
    </lineage>
</organism>
<accession>A0A0P1A6I1</accession>
<sequence length="70" mass="8125">MRVPIAHLGALVGRFHVYQAWDACASTLSEQAISQQRTFARRCVWSQQFREVEYAKAKASENEVMTFVRY</sequence>
<name>A0A0P1A6I1_PLAHL</name>
<dbReference type="RefSeq" id="XP_024572576.1">
    <property type="nucleotide sequence ID" value="XM_024717257.1"/>
</dbReference>
<evidence type="ECO:0000313" key="2">
    <source>
        <dbReference type="Proteomes" id="UP000054928"/>
    </source>
</evidence>
<reference evidence="2" key="1">
    <citation type="submission" date="2014-09" db="EMBL/GenBank/DDBJ databases">
        <authorList>
            <person name="Sharma Rahul"/>
            <person name="Thines Marco"/>
        </authorList>
    </citation>
    <scope>NUCLEOTIDE SEQUENCE [LARGE SCALE GENOMIC DNA]</scope>
</reference>
<proteinExistence type="predicted"/>
<dbReference type="GeneID" id="36395583"/>
<dbReference type="Proteomes" id="UP000054928">
    <property type="component" value="Unassembled WGS sequence"/>
</dbReference>